<protein>
    <submittedName>
        <fullName evidence="1">Uncharacterized protein</fullName>
    </submittedName>
</protein>
<comment type="caution">
    <text evidence="1">The sequence shown here is derived from an EMBL/GenBank/DDBJ whole genome shotgun (WGS) entry which is preliminary data.</text>
</comment>
<dbReference type="EMBL" id="BQXU01000001">
    <property type="protein sequence ID" value="GKT39950.1"/>
    <property type="molecule type" value="Genomic_DNA"/>
</dbReference>
<dbReference type="RefSeq" id="XP_049122300.1">
    <property type="nucleotide sequence ID" value="XM_049266343.1"/>
</dbReference>
<proteinExistence type="predicted"/>
<name>A0AA37NV61_9PEZI</name>
<accession>A0AA37NV61</accession>
<evidence type="ECO:0000313" key="2">
    <source>
        <dbReference type="Proteomes" id="UP001055115"/>
    </source>
</evidence>
<dbReference type="AlphaFoldDB" id="A0AA37NV61"/>
<gene>
    <name evidence="1" type="ORF">ColSpa_00131</name>
</gene>
<dbReference type="Proteomes" id="UP001055115">
    <property type="component" value="Unassembled WGS sequence"/>
</dbReference>
<organism evidence="1 2">
    <name type="scientific">Colletotrichum spaethianum</name>
    <dbReference type="NCBI Taxonomy" id="700344"/>
    <lineage>
        <taxon>Eukaryota</taxon>
        <taxon>Fungi</taxon>
        <taxon>Dikarya</taxon>
        <taxon>Ascomycota</taxon>
        <taxon>Pezizomycotina</taxon>
        <taxon>Sordariomycetes</taxon>
        <taxon>Hypocreomycetidae</taxon>
        <taxon>Glomerellales</taxon>
        <taxon>Glomerellaceae</taxon>
        <taxon>Colletotrichum</taxon>
        <taxon>Colletotrichum spaethianum species complex</taxon>
    </lineage>
</organism>
<dbReference type="GeneID" id="73320933"/>
<sequence length="101" mass="11391">MATGVASMIYTTRDWNVNACYLSKDYNIVPFSQFKHGVSEPQYGDRKLAQGPPHATLDRRTAAGGFYALFQLSQSFFYVLDLLQGLRNVLKGYLVTGLQEY</sequence>
<reference evidence="1 2" key="1">
    <citation type="submission" date="2022-03" db="EMBL/GenBank/DDBJ databases">
        <title>Genome data of Colletotrichum spp.</title>
        <authorList>
            <person name="Utami Y.D."/>
            <person name="Hiruma K."/>
        </authorList>
    </citation>
    <scope>NUCLEOTIDE SEQUENCE [LARGE SCALE GENOMIC DNA]</scope>
    <source>
        <strain evidence="1 2">MAFF 239500</strain>
    </source>
</reference>
<keyword evidence="2" id="KW-1185">Reference proteome</keyword>
<evidence type="ECO:0000313" key="1">
    <source>
        <dbReference type="EMBL" id="GKT39950.1"/>
    </source>
</evidence>